<evidence type="ECO:0000313" key="2">
    <source>
        <dbReference type="EMBL" id="KAF4611593.1"/>
    </source>
</evidence>
<name>A0A8H4VJ16_9AGAR</name>
<proteinExistence type="predicted"/>
<comment type="caution">
    <text evidence="2">The sequence shown here is derived from an EMBL/GenBank/DDBJ whole genome shotgun (WGS) entry which is preliminary data.</text>
</comment>
<keyword evidence="3" id="KW-1185">Reference proteome</keyword>
<accession>A0A8H4VJ16</accession>
<feature type="signal peptide" evidence="1">
    <location>
        <begin position="1"/>
        <end position="20"/>
    </location>
</feature>
<evidence type="ECO:0000256" key="1">
    <source>
        <dbReference type="SAM" id="SignalP"/>
    </source>
</evidence>
<protein>
    <submittedName>
        <fullName evidence="2">Uncharacterized protein</fullName>
    </submittedName>
</protein>
<organism evidence="2 3">
    <name type="scientific">Agrocybe pediades</name>
    <dbReference type="NCBI Taxonomy" id="84607"/>
    <lineage>
        <taxon>Eukaryota</taxon>
        <taxon>Fungi</taxon>
        <taxon>Dikarya</taxon>
        <taxon>Basidiomycota</taxon>
        <taxon>Agaricomycotina</taxon>
        <taxon>Agaricomycetes</taxon>
        <taxon>Agaricomycetidae</taxon>
        <taxon>Agaricales</taxon>
        <taxon>Agaricineae</taxon>
        <taxon>Strophariaceae</taxon>
        <taxon>Agrocybe</taxon>
    </lineage>
</organism>
<keyword evidence="1" id="KW-0732">Signal</keyword>
<dbReference type="OrthoDB" id="2899698at2759"/>
<dbReference type="AlphaFoldDB" id="A0A8H4VJ16"/>
<reference evidence="2 3" key="1">
    <citation type="submission" date="2019-12" db="EMBL/GenBank/DDBJ databases">
        <authorList>
            <person name="Floudas D."/>
            <person name="Bentzer J."/>
            <person name="Ahren D."/>
            <person name="Johansson T."/>
            <person name="Persson P."/>
            <person name="Tunlid A."/>
        </authorList>
    </citation>
    <scope>NUCLEOTIDE SEQUENCE [LARGE SCALE GENOMIC DNA]</scope>
    <source>
        <strain evidence="2 3">CBS 102.39</strain>
    </source>
</reference>
<sequence>MQLVQLITLTTLFFTGLVAAIPGVVEMRSPETDLSELLEERGTVHCANIAKIKRPNKYEKEGCTPDRSLGFLSAHNCFNKGGRAYMCVQGGKSFCVQGGSAIKKTGYESGECFQ</sequence>
<feature type="chain" id="PRO_5034299922" evidence="1">
    <location>
        <begin position="21"/>
        <end position="114"/>
    </location>
</feature>
<dbReference type="Proteomes" id="UP000521872">
    <property type="component" value="Unassembled WGS sequence"/>
</dbReference>
<gene>
    <name evidence="2" type="ORF">D9613_003650</name>
</gene>
<evidence type="ECO:0000313" key="3">
    <source>
        <dbReference type="Proteomes" id="UP000521872"/>
    </source>
</evidence>
<dbReference type="EMBL" id="JAACJL010000057">
    <property type="protein sequence ID" value="KAF4611593.1"/>
    <property type="molecule type" value="Genomic_DNA"/>
</dbReference>